<accession>A0ABQ7S5N3</accession>
<comment type="caution">
    <text evidence="8">The sequence shown here is derived from an EMBL/GenBank/DDBJ whole genome shotgun (WGS) entry which is preliminary data.</text>
</comment>
<dbReference type="Pfam" id="PF00071">
    <property type="entry name" value="Ras"/>
    <property type="match status" value="1"/>
</dbReference>
<dbReference type="SMART" id="SM00173">
    <property type="entry name" value="RAS"/>
    <property type="match status" value="1"/>
</dbReference>
<keyword evidence="4" id="KW-0342">GTP-binding</keyword>
<name>A0ABQ7S5N3_9ACAR</name>
<dbReference type="PANTHER" id="PTHR46149:SF7">
    <property type="entry name" value="GTP-BINDING PROTEIN DI-RAS2"/>
    <property type="match status" value="1"/>
</dbReference>
<feature type="region of interest" description="Disordered" evidence="7">
    <location>
        <begin position="199"/>
        <end position="313"/>
    </location>
</feature>
<keyword evidence="9" id="KW-1185">Reference proteome</keyword>
<keyword evidence="2" id="KW-1003">Cell membrane</keyword>
<dbReference type="PROSITE" id="PS51419">
    <property type="entry name" value="RAB"/>
    <property type="match status" value="1"/>
</dbReference>
<keyword evidence="5" id="KW-0472">Membrane</keyword>
<keyword evidence="6" id="KW-0449">Lipoprotein</keyword>
<keyword evidence="4" id="KW-0547">Nucleotide-binding</keyword>
<dbReference type="PROSITE" id="PS51421">
    <property type="entry name" value="RAS"/>
    <property type="match status" value="1"/>
</dbReference>
<dbReference type="SMART" id="SM00174">
    <property type="entry name" value="RHO"/>
    <property type="match status" value="1"/>
</dbReference>
<dbReference type="SMART" id="SM00175">
    <property type="entry name" value="RAB"/>
    <property type="match status" value="1"/>
</dbReference>
<evidence type="ECO:0000313" key="9">
    <source>
        <dbReference type="Proteomes" id="UP000825002"/>
    </source>
</evidence>
<reference evidence="8 9" key="1">
    <citation type="submission" date="2020-10" db="EMBL/GenBank/DDBJ databases">
        <authorList>
            <person name="Klimov P.B."/>
            <person name="Dyachkov S.M."/>
            <person name="Chetverikov P.E."/>
        </authorList>
    </citation>
    <scope>NUCLEOTIDE SEQUENCE [LARGE SCALE GENOMIC DNA]</scope>
    <source>
        <strain evidence="8">BMOC 18-1129-001#AD2665</strain>
        <tissue evidence="8">Entire mites</tissue>
    </source>
</reference>
<evidence type="ECO:0000256" key="7">
    <source>
        <dbReference type="SAM" id="MobiDB-lite"/>
    </source>
</evidence>
<dbReference type="SUPFAM" id="SSF52540">
    <property type="entry name" value="P-loop containing nucleoside triphosphate hydrolases"/>
    <property type="match status" value="1"/>
</dbReference>
<dbReference type="InterPro" id="IPR052236">
    <property type="entry name" value="Small_GTPase_RasD"/>
</dbReference>
<dbReference type="PANTHER" id="PTHR46149">
    <property type="entry name" value="MIP08469P"/>
    <property type="match status" value="1"/>
</dbReference>
<sequence length="313" mass="35411">MMKMSPDSEEKLHFRLVLLGSVGTGFLFQKYVEKHKPTVEDLFTKDFDLGTIVLRVHFLDTSGSMQFPAMRRLSITTGSAFLIVYSVEDETSFEIAKQCIEEIQEVRSDYQEIPIIFAGNKSDLPPELKAVKKEDVCNYVFCELPRLRVKVLECSCKNDVNINEIFKAYLTLARISLSSAVDGLKRRSSAHASSKWRLGSRNDLGECNNHDKNDSNNDLSASSPITSRDARRTITTNTITITTKQQQQQQQQSPNQELEQQRCSSPVTKTSPTDSSKAHLSLMQRVKPRSRSLMRRSTRKPKVKDDVVNCAPS</sequence>
<dbReference type="Proteomes" id="UP000825002">
    <property type="component" value="Unassembled WGS sequence"/>
</dbReference>
<feature type="compositionally biased region" description="Polar residues" evidence="7">
    <location>
        <begin position="253"/>
        <end position="275"/>
    </location>
</feature>
<proteinExistence type="predicted"/>
<feature type="compositionally biased region" description="Basic residues" evidence="7">
    <location>
        <begin position="286"/>
        <end position="302"/>
    </location>
</feature>
<feature type="compositionally biased region" description="Low complexity" evidence="7">
    <location>
        <begin position="233"/>
        <end position="252"/>
    </location>
</feature>
<evidence type="ECO:0000256" key="2">
    <source>
        <dbReference type="ARBA" id="ARBA00022475"/>
    </source>
</evidence>
<evidence type="ECO:0000256" key="4">
    <source>
        <dbReference type="ARBA" id="ARBA00023134"/>
    </source>
</evidence>
<evidence type="ECO:0000256" key="1">
    <source>
        <dbReference type="ARBA" id="ARBA00004193"/>
    </source>
</evidence>
<evidence type="ECO:0000256" key="3">
    <source>
        <dbReference type="ARBA" id="ARBA00022481"/>
    </source>
</evidence>
<dbReference type="InterPro" id="IPR027417">
    <property type="entry name" value="P-loop_NTPase"/>
</dbReference>
<dbReference type="Gene3D" id="3.40.50.300">
    <property type="entry name" value="P-loop containing nucleotide triphosphate hydrolases"/>
    <property type="match status" value="1"/>
</dbReference>
<protein>
    <submittedName>
        <fullName evidence="8">GTP-binding protein Di-Ras2</fullName>
    </submittedName>
</protein>
<feature type="compositionally biased region" description="Polar residues" evidence="7">
    <location>
        <begin position="216"/>
        <end position="226"/>
    </location>
</feature>
<evidence type="ECO:0000313" key="8">
    <source>
        <dbReference type="EMBL" id="KAG9508663.1"/>
    </source>
</evidence>
<organism evidence="8 9">
    <name type="scientific">Fragariocoptes setiger</name>
    <dbReference type="NCBI Taxonomy" id="1670756"/>
    <lineage>
        <taxon>Eukaryota</taxon>
        <taxon>Metazoa</taxon>
        <taxon>Ecdysozoa</taxon>
        <taxon>Arthropoda</taxon>
        <taxon>Chelicerata</taxon>
        <taxon>Arachnida</taxon>
        <taxon>Acari</taxon>
        <taxon>Acariformes</taxon>
        <taxon>Trombidiformes</taxon>
        <taxon>Prostigmata</taxon>
        <taxon>Eupodina</taxon>
        <taxon>Eriophyoidea</taxon>
        <taxon>Phytoptidae</taxon>
        <taxon>Fragariocoptes</taxon>
    </lineage>
</organism>
<dbReference type="InterPro" id="IPR001806">
    <property type="entry name" value="Small_GTPase"/>
</dbReference>
<dbReference type="PRINTS" id="PR00449">
    <property type="entry name" value="RASTRNSFRMNG"/>
</dbReference>
<comment type="subcellular location">
    <subcellularLocation>
        <location evidence="1">Cell membrane</location>
        <topology evidence="1">Lipid-anchor</topology>
    </subcellularLocation>
</comment>
<evidence type="ECO:0000256" key="6">
    <source>
        <dbReference type="ARBA" id="ARBA00023288"/>
    </source>
</evidence>
<keyword evidence="3" id="KW-0488">Methylation</keyword>
<gene>
    <name evidence="8" type="primary">DIRAS2</name>
    <name evidence="8" type="ORF">GZH46_02835</name>
</gene>
<evidence type="ECO:0000256" key="5">
    <source>
        <dbReference type="ARBA" id="ARBA00023136"/>
    </source>
</evidence>
<dbReference type="EMBL" id="JAIFTH010001140">
    <property type="protein sequence ID" value="KAG9508663.1"/>
    <property type="molecule type" value="Genomic_DNA"/>
</dbReference>